<keyword evidence="5" id="KW-0931">ER-Golgi transport</keyword>
<dbReference type="STRING" id="1590841.A0A2R6QD98"/>
<dbReference type="InterPro" id="IPR008417">
    <property type="entry name" value="BAP29/BAP31"/>
</dbReference>
<reference evidence="8" key="2">
    <citation type="journal article" date="2018" name="BMC Genomics">
        <title>A manually annotated Actinidia chinensis var. chinensis (kiwifruit) genome highlights the challenges associated with draft genomes and gene prediction in plants.</title>
        <authorList>
            <person name="Pilkington S.M."/>
            <person name="Crowhurst R."/>
            <person name="Hilario E."/>
            <person name="Nardozza S."/>
            <person name="Fraser L."/>
            <person name="Peng Y."/>
            <person name="Gunaseelan K."/>
            <person name="Simpson R."/>
            <person name="Tahir J."/>
            <person name="Deroles S.C."/>
            <person name="Templeton K."/>
            <person name="Luo Z."/>
            <person name="Davy M."/>
            <person name="Cheng C."/>
            <person name="McNeilage M."/>
            <person name="Scaglione D."/>
            <person name="Liu Y."/>
            <person name="Zhang Q."/>
            <person name="Datson P."/>
            <person name="De Silva N."/>
            <person name="Gardiner S.E."/>
            <person name="Bassett H."/>
            <person name="Chagne D."/>
            <person name="McCallum J."/>
            <person name="Dzierzon H."/>
            <person name="Deng C."/>
            <person name="Wang Y.Y."/>
            <person name="Barron L."/>
            <person name="Manako K."/>
            <person name="Bowen J."/>
            <person name="Foster T.M."/>
            <person name="Erridge Z.A."/>
            <person name="Tiffin H."/>
            <person name="Waite C.N."/>
            <person name="Davies K.M."/>
            <person name="Grierson E.P."/>
            <person name="Laing W.A."/>
            <person name="Kirk R."/>
            <person name="Chen X."/>
            <person name="Wood M."/>
            <person name="Montefiori M."/>
            <person name="Brummell D.A."/>
            <person name="Schwinn K.E."/>
            <person name="Catanach A."/>
            <person name="Fullerton C."/>
            <person name="Li D."/>
            <person name="Meiyalaghan S."/>
            <person name="Nieuwenhuizen N."/>
            <person name="Read N."/>
            <person name="Prakash R."/>
            <person name="Hunter D."/>
            <person name="Zhang H."/>
            <person name="McKenzie M."/>
            <person name="Knabel M."/>
            <person name="Harris A."/>
            <person name="Allan A.C."/>
            <person name="Gleave A."/>
            <person name="Chen A."/>
            <person name="Janssen B.J."/>
            <person name="Plunkett B."/>
            <person name="Ampomah-Dwamena C."/>
            <person name="Voogd C."/>
            <person name="Leif D."/>
            <person name="Lafferty D."/>
            <person name="Souleyre E.J.F."/>
            <person name="Varkonyi-Gasic E."/>
            <person name="Gambi F."/>
            <person name="Hanley J."/>
            <person name="Yao J.L."/>
            <person name="Cheung J."/>
            <person name="David K.M."/>
            <person name="Warren B."/>
            <person name="Marsh K."/>
            <person name="Snowden K.C."/>
            <person name="Lin-Wang K."/>
            <person name="Brian L."/>
            <person name="Martinez-Sanchez M."/>
            <person name="Wang M."/>
            <person name="Ileperuma N."/>
            <person name="Macnee N."/>
            <person name="Campin R."/>
            <person name="McAtee P."/>
            <person name="Drummond R.S.M."/>
            <person name="Espley R.V."/>
            <person name="Ireland H.S."/>
            <person name="Wu R."/>
            <person name="Atkinson R.G."/>
            <person name="Karunairetnam S."/>
            <person name="Bulley S."/>
            <person name="Chunkath S."/>
            <person name="Hanley Z."/>
            <person name="Storey R."/>
            <person name="Thrimawithana A.H."/>
            <person name="Thomson S."/>
            <person name="David C."/>
            <person name="Testolin R."/>
            <person name="Huang H."/>
            <person name="Hellens R.P."/>
            <person name="Schaffer R.J."/>
        </authorList>
    </citation>
    <scope>NUCLEOTIDE SEQUENCE [LARGE SCALE GENOMIC DNA]</scope>
    <source>
        <strain evidence="8">cv. Red5</strain>
    </source>
</reference>
<dbReference type="PANTHER" id="PTHR12701:SF18">
    <property type="entry name" value="ENDOPLASMIC RETICULUM TRANSMEMBRANE PROTEIN"/>
    <property type="match status" value="1"/>
</dbReference>
<evidence type="ECO:0000313" key="7">
    <source>
        <dbReference type="EMBL" id="PSS06123.1"/>
    </source>
</evidence>
<dbReference type="PANTHER" id="PTHR12701">
    <property type="entry name" value="BCR-ASSOCIATED PROTEIN, BAP"/>
    <property type="match status" value="1"/>
</dbReference>
<dbReference type="GO" id="GO:0005789">
    <property type="term" value="C:endoplasmic reticulum membrane"/>
    <property type="evidence" value="ECO:0007669"/>
    <property type="project" value="UniProtKB-SubCell"/>
</dbReference>
<dbReference type="AlphaFoldDB" id="A0A2R6QD98"/>
<protein>
    <recommendedName>
        <fullName evidence="5">Endoplasmic reticulum transmembrane protein</fullName>
    </recommendedName>
</protein>
<keyword evidence="8" id="KW-1185">Reference proteome</keyword>
<dbReference type="GO" id="GO:0070973">
    <property type="term" value="P:protein localization to endoplasmic reticulum exit site"/>
    <property type="evidence" value="ECO:0007669"/>
    <property type="project" value="UniProtKB-UniRule"/>
</dbReference>
<evidence type="ECO:0000256" key="2">
    <source>
        <dbReference type="ARBA" id="ARBA00022692"/>
    </source>
</evidence>
<sequence>MIQVLYTLVFVEMGLILALVFRTPIRKLVVMGLDSSKQGKGPLMAKTVAGTLFVVFVSSLYSVMEIQKRAMETGSVNPTDQVLLANHMLEASLMGFCMFLGLMIDRLHYYIKELNRLRSTLEAVNQQHRVITKVEENKSVGGRK</sequence>
<evidence type="ECO:0000313" key="8">
    <source>
        <dbReference type="Proteomes" id="UP000241394"/>
    </source>
</evidence>
<organism evidence="7 8">
    <name type="scientific">Actinidia chinensis var. chinensis</name>
    <name type="common">Chinese soft-hair kiwi</name>
    <dbReference type="NCBI Taxonomy" id="1590841"/>
    <lineage>
        <taxon>Eukaryota</taxon>
        <taxon>Viridiplantae</taxon>
        <taxon>Streptophyta</taxon>
        <taxon>Embryophyta</taxon>
        <taxon>Tracheophyta</taxon>
        <taxon>Spermatophyta</taxon>
        <taxon>Magnoliopsida</taxon>
        <taxon>eudicotyledons</taxon>
        <taxon>Gunneridae</taxon>
        <taxon>Pentapetalae</taxon>
        <taxon>asterids</taxon>
        <taxon>Ericales</taxon>
        <taxon>Actinidiaceae</taxon>
        <taxon>Actinidia</taxon>
    </lineage>
</organism>
<dbReference type="Pfam" id="PF05529">
    <property type="entry name" value="Bap31"/>
    <property type="match status" value="1"/>
</dbReference>
<feature type="transmembrane region" description="Helical" evidence="5">
    <location>
        <begin position="43"/>
        <end position="64"/>
    </location>
</feature>
<dbReference type="InterPro" id="IPR040463">
    <property type="entry name" value="BAP29/BAP31_N"/>
</dbReference>
<accession>A0A2R6QD98</accession>
<dbReference type="OMA" id="VMFANRL"/>
<keyword evidence="5" id="KW-0653">Protein transport</keyword>
<keyword evidence="5" id="KW-0256">Endoplasmic reticulum</keyword>
<dbReference type="GO" id="GO:0006888">
    <property type="term" value="P:endoplasmic reticulum to Golgi vesicle-mediated transport"/>
    <property type="evidence" value="ECO:0007669"/>
    <property type="project" value="UniProtKB-UniRule"/>
</dbReference>
<dbReference type="Gramene" id="PSS06123">
    <property type="protein sequence ID" value="PSS06123"/>
    <property type="gene ID" value="CEY00_Acc19396"/>
</dbReference>
<comment type="function">
    <text evidence="5">May play a role in anterograde transport of membrane proteins from the endoplasmic reticulum to the Golgi.</text>
</comment>
<dbReference type="InParanoid" id="A0A2R6QD98"/>
<evidence type="ECO:0000259" key="6">
    <source>
        <dbReference type="Pfam" id="PF05529"/>
    </source>
</evidence>
<comment type="subcellular location">
    <subcellularLocation>
        <location evidence="5">Endoplasmic reticulum membrane</location>
        <topology evidence="5">Multi-pass membrane protein</topology>
    </subcellularLocation>
    <subcellularLocation>
        <location evidence="1">Membrane</location>
        <topology evidence="1">Multi-pass membrane protein</topology>
    </subcellularLocation>
</comment>
<name>A0A2R6QD98_ACTCC</name>
<gene>
    <name evidence="7" type="ORF">CEY00_Acc19396</name>
</gene>
<dbReference type="OrthoDB" id="435607at2759"/>
<dbReference type="EMBL" id="NKQK01000017">
    <property type="protein sequence ID" value="PSS06123.1"/>
    <property type="molecule type" value="Genomic_DNA"/>
</dbReference>
<feature type="transmembrane region" description="Helical" evidence="5">
    <location>
        <begin position="84"/>
        <end position="104"/>
    </location>
</feature>
<keyword evidence="4 5" id="KW-0472">Membrane</keyword>
<evidence type="ECO:0000256" key="3">
    <source>
        <dbReference type="ARBA" id="ARBA00022989"/>
    </source>
</evidence>
<evidence type="ECO:0000256" key="4">
    <source>
        <dbReference type="ARBA" id="ARBA00023136"/>
    </source>
</evidence>
<evidence type="ECO:0000256" key="5">
    <source>
        <dbReference type="RuleBase" id="RU367026"/>
    </source>
</evidence>
<feature type="transmembrane region" description="Helical" evidence="5">
    <location>
        <begin position="6"/>
        <end position="22"/>
    </location>
</feature>
<keyword evidence="5" id="KW-0813">Transport</keyword>
<dbReference type="GO" id="GO:0006886">
    <property type="term" value="P:intracellular protein transport"/>
    <property type="evidence" value="ECO:0007669"/>
    <property type="project" value="UniProtKB-UniRule"/>
</dbReference>
<comment type="similarity">
    <text evidence="5">Belongs to the BCAP29/BCAP31 family.</text>
</comment>
<keyword evidence="3 5" id="KW-1133">Transmembrane helix</keyword>
<dbReference type="Proteomes" id="UP000241394">
    <property type="component" value="Chromosome LG17"/>
</dbReference>
<reference evidence="7 8" key="1">
    <citation type="submission" date="2017-07" db="EMBL/GenBank/DDBJ databases">
        <title>An improved, manually edited Actinidia chinensis var. chinensis (kiwifruit) genome highlights the challenges associated with draft genomes and gene prediction in plants.</title>
        <authorList>
            <person name="Pilkington S."/>
            <person name="Crowhurst R."/>
            <person name="Hilario E."/>
            <person name="Nardozza S."/>
            <person name="Fraser L."/>
            <person name="Peng Y."/>
            <person name="Gunaseelan K."/>
            <person name="Simpson R."/>
            <person name="Tahir J."/>
            <person name="Deroles S."/>
            <person name="Templeton K."/>
            <person name="Luo Z."/>
            <person name="Davy M."/>
            <person name="Cheng C."/>
            <person name="Mcneilage M."/>
            <person name="Scaglione D."/>
            <person name="Liu Y."/>
            <person name="Zhang Q."/>
            <person name="Datson P."/>
            <person name="De Silva N."/>
            <person name="Gardiner S."/>
            <person name="Bassett H."/>
            <person name="Chagne D."/>
            <person name="Mccallum J."/>
            <person name="Dzierzon H."/>
            <person name="Deng C."/>
            <person name="Wang Y.-Y."/>
            <person name="Barron N."/>
            <person name="Manako K."/>
            <person name="Bowen J."/>
            <person name="Foster T."/>
            <person name="Erridge Z."/>
            <person name="Tiffin H."/>
            <person name="Waite C."/>
            <person name="Davies K."/>
            <person name="Grierson E."/>
            <person name="Laing W."/>
            <person name="Kirk R."/>
            <person name="Chen X."/>
            <person name="Wood M."/>
            <person name="Montefiori M."/>
            <person name="Brummell D."/>
            <person name="Schwinn K."/>
            <person name="Catanach A."/>
            <person name="Fullerton C."/>
            <person name="Li D."/>
            <person name="Meiyalaghan S."/>
            <person name="Nieuwenhuizen N."/>
            <person name="Read N."/>
            <person name="Prakash R."/>
            <person name="Hunter D."/>
            <person name="Zhang H."/>
            <person name="Mckenzie M."/>
            <person name="Knabel M."/>
            <person name="Harris A."/>
            <person name="Allan A."/>
            <person name="Chen A."/>
            <person name="Janssen B."/>
            <person name="Plunkett B."/>
            <person name="Dwamena C."/>
            <person name="Voogd C."/>
            <person name="Leif D."/>
            <person name="Lafferty D."/>
            <person name="Souleyre E."/>
            <person name="Varkonyi-Gasic E."/>
            <person name="Gambi F."/>
            <person name="Hanley J."/>
            <person name="Yao J.-L."/>
            <person name="Cheung J."/>
            <person name="David K."/>
            <person name="Warren B."/>
            <person name="Marsh K."/>
            <person name="Snowden K."/>
            <person name="Lin-Wang K."/>
            <person name="Brian L."/>
            <person name="Martinez-Sanchez M."/>
            <person name="Wang M."/>
            <person name="Ileperuma N."/>
            <person name="Macnee N."/>
            <person name="Campin R."/>
            <person name="Mcatee P."/>
            <person name="Drummond R."/>
            <person name="Espley R."/>
            <person name="Ireland H."/>
            <person name="Wu R."/>
            <person name="Atkinson R."/>
            <person name="Karunairetnam S."/>
            <person name="Bulley S."/>
            <person name="Chunkath S."/>
            <person name="Hanley Z."/>
            <person name="Storey R."/>
            <person name="Thrimawithana A."/>
            <person name="Thomson S."/>
            <person name="David C."/>
            <person name="Testolin R."/>
        </authorList>
    </citation>
    <scope>NUCLEOTIDE SEQUENCE [LARGE SCALE GENOMIC DNA]</scope>
    <source>
        <strain evidence="8">cv. Red5</strain>
        <tissue evidence="7">Young leaf</tissue>
    </source>
</reference>
<keyword evidence="2 5" id="KW-0812">Transmembrane</keyword>
<feature type="domain" description="BAP29/BAP31 transmembrane" evidence="6">
    <location>
        <begin position="4"/>
        <end position="123"/>
    </location>
</feature>
<proteinExistence type="inferred from homology"/>
<comment type="caution">
    <text evidence="7">The sequence shown here is derived from an EMBL/GenBank/DDBJ whole genome shotgun (WGS) entry which is preliminary data.</text>
</comment>
<evidence type="ECO:0000256" key="1">
    <source>
        <dbReference type="ARBA" id="ARBA00004141"/>
    </source>
</evidence>